<dbReference type="SUPFAM" id="SSF74653">
    <property type="entry name" value="TolA/TonB C-terminal domain"/>
    <property type="match status" value="1"/>
</dbReference>
<evidence type="ECO:0000256" key="5">
    <source>
        <dbReference type="ARBA" id="ARBA00022519"/>
    </source>
</evidence>
<organism evidence="12 13">
    <name type="scientific">Prevotella vespertina</name>
    <dbReference type="NCBI Taxonomy" id="2608404"/>
    <lineage>
        <taxon>Bacteria</taxon>
        <taxon>Pseudomonadati</taxon>
        <taxon>Bacteroidota</taxon>
        <taxon>Bacteroidia</taxon>
        <taxon>Bacteroidales</taxon>
        <taxon>Prevotellaceae</taxon>
        <taxon>Prevotella</taxon>
    </lineage>
</organism>
<keyword evidence="4" id="KW-1003">Cell membrane</keyword>
<comment type="similarity">
    <text evidence="2">Belongs to the TonB family.</text>
</comment>
<evidence type="ECO:0000256" key="8">
    <source>
        <dbReference type="ARBA" id="ARBA00022989"/>
    </source>
</evidence>
<evidence type="ECO:0000256" key="10">
    <source>
        <dbReference type="SAM" id="SignalP"/>
    </source>
</evidence>
<evidence type="ECO:0000256" key="3">
    <source>
        <dbReference type="ARBA" id="ARBA00022448"/>
    </source>
</evidence>
<evidence type="ECO:0000256" key="1">
    <source>
        <dbReference type="ARBA" id="ARBA00004383"/>
    </source>
</evidence>
<dbReference type="Pfam" id="PF03544">
    <property type="entry name" value="TonB_C"/>
    <property type="match status" value="1"/>
</dbReference>
<dbReference type="Gene3D" id="3.30.1150.10">
    <property type="match status" value="1"/>
</dbReference>
<proteinExistence type="inferred from homology"/>
<dbReference type="PANTHER" id="PTHR33446:SF2">
    <property type="entry name" value="PROTEIN TONB"/>
    <property type="match status" value="1"/>
</dbReference>
<evidence type="ECO:0000256" key="6">
    <source>
        <dbReference type="ARBA" id="ARBA00022692"/>
    </source>
</evidence>
<protein>
    <submittedName>
        <fullName evidence="12">Energy transducer TonB</fullName>
    </submittedName>
</protein>
<dbReference type="InterPro" id="IPR051045">
    <property type="entry name" value="TonB-dependent_transducer"/>
</dbReference>
<keyword evidence="10" id="KW-0732">Signal</keyword>
<feature type="domain" description="TonB C-terminal" evidence="11">
    <location>
        <begin position="91"/>
        <end position="178"/>
    </location>
</feature>
<keyword evidence="6" id="KW-0812">Transmembrane</keyword>
<reference evidence="12 13" key="1">
    <citation type="submission" date="2019-09" db="EMBL/GenBank/DDBJ databases">
        <title>Prevotella A2879 sp. nov., isolated from an abscess of a patient.</title>
        <authorList>
            <person name="Buhl M."/>
            <person name="Oberhettinger P."/>
        </authorList>
    </citation>
    <scope>NUCLEOTIDE SEQUENCE [LARGE SCALE GENOMIC DNA]</scope>
    <source>
        <strain evidence="12 13">A2879</strain>
    </source>
</reference>
<dbReference type="PANTHER" id="PTHR33446">
    <property type="entry name" value="PROTEIN TONB-RELATED"/>
    <property type="match status" value="1"/>
</dbReference>
<keyword evidence="8" id="KW-1133">Transmembrane helix</keyword>
<evidence type="ECO:0000313" key="13">
    <source>
        <dbReference type="Proteomes" id="UP000482295"/>
    </source>
</evidence>
<evidence type="ECO:0000259" key="11">
    <source>
        <dbReference type="PROSITE" id="PS52015"/>
    </source>
</evidence>
<feature type="chain" id="PRO_5029004334" evidence="10">
    <location>
        <begin position="22"/>
        <end position="178"/>
    </location>
</feature>
<evidence type="ECO:0000313" key="12">
    <source>
        <dbReference type="EMBL" id="MUL26795.1"/>
    </source>
</evidence>
<dbReference type="NCBIfam" id="TIGR01352">
    <property type="entry name" value="tonB_Cterm"/>
    <property type="match status" value="1"/>
</dbReference>
<dbReference type="GO" id="GO:0055085">
    <property type="term" value="P:transmembrane transport"/>
    <property type="evidence" value="ECO:0007669"/>
    <property type="project" value="InterPro"/>
</dbReference>
<sequence length="178" mass="20511">MMKKLFFAFLISFFMIGNATAQHRKRTMKPKKNVPSGPTWRYMCADPSQEFLDKIKPAKSDTNKVDTCKQVLTEKKDSTKNFVCELGPRPFFPGDLPEFIAKNLRYPPILANMCVQGRVIIGFFVDVDGTCSNFKVVRSVYPILDEEALRVAKLMPKWKWTSKPKKGMPFYIPIAFRM</sequence>
<dbReference type="AlphaFoldDB" id="A0A7C9LTV0"/>
<keyword evidence="5" id="KW-0997">Cell inner membrane</keyword>
<dbReference type="GO" id="GO:0015031">
    <property type="term" value="P:protein transport"/>
    <property type="evidence" value="ECO:0007669"/>
    <property type="project" value="UniProtKB-KW"/>
</dbReference>
<keyword evidence="9" id="KW-0472">Membrane</keyword>
<name>A0A7C9LTV0_9BACT</name>
<dbReference type="InterPro" id="IPR006260">
    <property type="entry name" value="TonB/TolA_C"/>
</dbReference>
<comment type="subcellular location">
    <subcellularLocation>
        <location evidence="1">Cell inner membrane</location>
        <topology evidence="1">Single-pass membrane protein</topology>
        <orientation evidence="1">Periplasmic side</orientation>
    </subcellularLocation>
</comment>
<gene>
    <name evidence="12" type="ORF">F0475_00315</name>
</gene>
<feature type="signal peptide" evidence="10">
    <location>
        <begin position="1"/>
        <end position="21"/>
    </location>
</feature>
<dbReference type="InterPro" id="IPR037682">
    <property type="entry name" value="TonB_C"/>
</dbReference>
<keyword evidence="13" id="KW-1185">Reference proteome</keyword>
<evidence type="ECO:0000256" key="4">
    <source>
        <dbReference type="ARBA" id="ARBA00022475"/>
    </source>
</evidence>
<comment type="caution">
    <text evidence="12">The sequence shown here is derived from an EMBL/GenBank/DDBJ whole genome shotgun (WGS) entry which is preliminary data.</text>
</comment>
<accession>A0A7C9LTV0</accession>
<evidence type="ECO:0000256" key="7">
    <source>
        <dbReference type="ARBA" id="ARBA00022927"/>
    </source>
</evidence>
<keyword evidence="3" id="KW-0813">Transport</keyword>
<evidence type="ECO:0000256" key="2">
    <source>
        <dbReference type="ARBA" id="ARBA00006555"/>
    </source>
</evidence>
<dbReference type="GO" id="GO:0098797">
    <property type="term" value="C:plasma membrane protein complex"/>
    <property type="evidence" value="ECO:0007669"/>
    <property type="project" value="TreeGrafter"/>
</dbReference>
<dbReference type="EMBL" id="VVIQ01000001">
    <property type="protein sequence ID" value="MUL26795.1"/>
    <property type="molecule type" value="Genomic_DNA"/>
</dbReference>
<dbReference type="Proteomes" id="UP000482295">
    <property type="component" value="Unassembled WGS sequence"/>
</dbReference>
<dbReference type="PROSITE" id="PS52015">
    <property type="entry name" value="TONB_CTD"/>
    <property type="match status" value="1"/>
</dbReference>
<dbReference type="GO" id="GO:0031992">
    <property type="term" value="F:energy transducer activity"/>
    <property type="evidence" value="ECO:0007669"/>
    <property type="project" value="TreeGrafter"/>
</dbReference>
<keyword evidence="7" id="KW-0653">Protein transport</keyword>
<evidence type="ECO:0000256" key="9">
    <source>
        <dbReference type="ARBA" id="ARBA00023136"/>
    </source>
</evidence>